<proteinExistence type="predicted"/>
<comment type="caution">
    <text evidence="2">The sequence shown here is derived from an EMBL/GenBank/DDBJ whole genome shotgun (WGS) entry which is preliminary data.</text>
</comment>
<dbReference type="AlphaFoldDB" id="A0AA40CXV1"/>
<gene>
    <name evidence="2" type="ORF">B0T16DRAFT_14050</name>
</gene>
<evidence type="ECO:0000256" key="1">
    <source>
        <dbReference type="SAM" id="MobiDB-lite"/>
    </source>
</evidence>
<evidence type="ECO:0000313" key="3">
    <source>
        <dbReference type="Proteomes" id="UP001174936"/>
    </source>
</evidence>
<feature type="region of interest" description="Disordered" evidence="1">
    <location>
        <begin position="28"/>
        <end position="61"/>
    </location>
</feature>
<accession>A0AA40CXV1</accession>
<reference evidence="2" key="1">
    <citation type="submission" date="2023-06" db="EMBL/GenBank/DDBJ databases">
        <title>Genome-scale phylogeny and comparative genomics of the fungal order Sordariales.</title>
        <authorList>
            <consortium name="Lawrence Berkeley National Laboratory"/>
            <person name="Hensen N."/>
            <person name="Bonometti L."/>
            <person name="Westerberg I."/>
            <person name="Brannstrom I.O."/>
            <person name="Guillou S."/>
            <person name="Cros-Aarteil S."/>
            <person name="Calhoun S."/>
            <person name="Haridas S."/>
            <person name="Kuo A."/>
            <person name="Mondo S."/>
            <person name="Pangilinan J."/>
            <person name="Riley R."/>
            <person name="Labutti K."/>
            <person name="Andreopoulos B."/>
            <person name="Lipzen A."/>
            <person name="Chen C."/>
            <person name="Yanf M."/>
            <person name="Daum C."/>
            <person name="Ng V."/>
            <person name="Clum A."/>
            <person name="Steindorff A."/>
            <person name="Ohm R."/>
            <person name="Martin F."/>
            <person name="Silar P."/>
            <person name="Natvig D."/>
            <person name="Lalanne C."/>
            <person name="Gautier V."/>
            <person name="Ament-Velasquez S.L."/>
            <person name="Kruys A."/>
            <person name="Hutchinson M.I."/>
            <person name="Powell A.J."/>
            <person name="Barry K."/>
            <person name="Miller A.N."/>
            <person name="Grigoriev I.V."/>
            <person name="Debuchy R."/>
            <person name="Gladieux P."/>
            <person name="Thoren M.H."/>
            <person name="Johannesson H."/>
        </authorList>
    </citation>
    <scope>NUCLEOTIDE SEQUENCE</scope>
    <source>
        <strain evidence="2">SMH2532-1</strain>
    </source>
</reference>
<dbReference type="Proteomes" id="UP001174936">
    <property type="component" value="Unassembled WGS sequence"/>
</dbReference>
<evidence type="ECO:0000313" key="2">
    <source>
        <dbReference type="EMBL" id="KAK0655550.1"/>
    </source>
</evidence>
<sequence length="61" mass="6997">MKTFTLVKRLRLRHILVRLPMSPLHLSTSQQFHAAARQSPCGHKSHPPPTPAPRFERGWCS</sequence>
<name>A0AA40CXV1_9PEZI</name>
<protein>
    <submittedName>
        <fullName evidence="2">Uncharacterized protein</fullName>
    </submittedName>
</protein>
<organism evidence="2 3">
    <name type="scientific">Cercophora newfieldiana</name>
    <dbReference type="NCBI Taxonomy" id="92897"/>
    <lineage>
        <taxon>Eukaryota</taxon>
        <taxon>Fungi</taxon>
        <taxon>Dikarya</taxon>
        <taxon>Ascomycota</taxon>
        <taxon>Pezizomycotina</taxon>
        <taxon>Sordariomycetes</taxon>
        <taxon>Sordariomycetidae</taxon>
        <taxon>Sordariales</taxon>
        <taxon>Lasiosphaeriaceae</taxon>
        <taxon>Cercophora</taxon>
    </lineage>
</organism>
<dbReference type="EMBL" id="JAULSV010000001">
    <property type="protein sequence ID" value="KAK0655550.1"/>
    <property type="molecule type" value="Genomic_DNA"/>
</dbReference>
<keyword evidence="3" id="KW-1185">Reference proteome</keyword>